<organism evidence="1 2">
    <name type="scientific">Aspergillus glaucus CBS 516.65</name>
    <dbReference type="NCBI Taxonomy" id="1160497"/>
    <lineage>
        <taxon>Eukaryota</taxon>
        <taxon>Fungi</taxon>
        <taxon>Dikarya</taxon>
        <taxon>Ascomycota</taxon>
        <taxon>Pezizomycotina</taxon>
        <taxon>Eurotiomycetes</taxon>
        <taxon>Eurotiomycetidae</taxon>
        <taxon>Eurotiales</taxon>
        <taxon>Aspergillaceae</taxon>
        <taxon>Aspergillus</taxon>
        <taxon>Aspergillus subgen. Aspergillus</taxon>
    </lineage>
</organism>
<proteinExistence type="predicted"/>
<protein>
    <submittedName>
        <fullName evidence="1">Uncharacterized protein</fullName>
    </submittedName>
</protein>
<dbReference type="AlphaFoldDB" id="A0A1L9VWL2"/>
<name>A0A1L9VWL2_ASPGL</name>
<dbReference type="EMBL" id="KV878889">
    <property type="protein sequence ID" value="OJJ88289.1"/>
    <property type="molecule type" value="Genomic_DNA"/>
</dbReference>
<reference evidence="2" key="1">
    <citation type="journal article" date="2017" name="Genome Biol.">
        <title>Comparative genomics reveals high biological diversity and specific adaptations in the industrially and medically important fungal genus Aspergillus.</title>
        <authorList>
            <person name="de Vries R.P."/>
            <person name="Riley R."/>
            <person name="Wiebenga A."/>
            <person name="Aguilar-Osorio G."/>
            <person name="Amillis S."/>
            <person name="Uchima C.A."/>
            <person name="Anderluh G."/>
            <person name="Asadollahi M."/>
            <person name="Askin M."/>
            <person name="Barry K."/>
            <person name="Battaglia E."/>
            <person name="Bayram O."/>
            <person name="Benocci T."/>
            <person name="Braus-Stromeyer S.A."/>
            <person name="Caldana C."/>
            <person name="Canovas D."/>
            <person name="Cerqueira G.C."/>
            <person name="Chen F."/>
            <person name="Chen W."/>
            <person name="Choi C."/>
            <person name="Clum A."/>
            <person name="Dos Santos R.A."/>
            <person name="Damasio A.R."/>
            <person name="Diallinas G."/>
            <person name="Emri T."/>
            <person name="Fekete E."/>
            <person name="Flipphi M."/>
            <person name="Freyberg S."/>
            <person name="Gallo A."/>
            <person name="Gournas C."/>
            <person name="Habgood R."/>
            <person name="Hainaut M."/>
            <person name="Harispe M.L."/>
            <person name="Henrissat B."/>
            <person name="Hilden K.S."/>
            <person name="Hope R."/>
            <person name="Hossain A."/>
            <person name="Karabika E."/>
            <person name="Karaffa L."/>
            <person name="Karanyi Z."/>
            <person name="Krasevec N."/>
            <person name="Kuo A."/>
            <person name="Kusch H."/>
            <person name="LaButti K."/>
            <person name="Lagendijk E.L."/>
            <person name="Lapidus A."/>
            <person name="Levasseur A."/>
            <person name="Lindquist E."/>
            <person name="Lipzen A."/>
            <person name="Logrieco A.F."/>
            <person name="MacCabe A."/>
            <person name="Maekelae M.R."/>
            <person name="Malavazi I."/>
            <person name="Melin P."/>
            <person name="Meyer V."/>
            <person name="Mielnichuk N."/>
            <person name="Miskei M."/>
            <person name="Molnar A.P."/>
            <person name="Mule G."/>
            <person name="Ngan C.Y."/>
            <person name="Orejas M."/>
            <person name="Orosz E."/>
            <person name="Ouedraogo J.P."/>
            <person name="Overkamp K.M."/>
            <person name="Park H.-S."/>
            <person name="Perrone G."/>
            <person name="Piumi F."/>
            <person name="Punt P.J."/>
            <person name="Ram A.F."/>
            <person name="Ramon A."/>
            <person name="Rauscher S."/>
            <person name="Record E."/>
            <person name="Riano-Pachon D.M."/>
            <person name="Robert V."/>
            <person name="Roehrig J."/>
            <person name="Ruller R."/>
            <person name="Salamov A."/>
            <person name="Salih N.S."/>
            <person name="Samson R.A."/>
            <person name="Sandor E."/>
            <person name="Sanguinetti M."/>
            <person name="Schuetze T."/>
            <person name="Sepcic K."/>
            <person name="Shelest E."/>
            <person name="Sherlock G."/>
            <person name="Sophianopoulou V."/>
            <person name="Squina F.M."/>
            <person name="Sun H."/>
            <person name="Susca A."/>
            <person name="Todd R.B."/>
            <person name="Tsang A."/>
            <person name="Unkles S.E."/>
            <person name="van de Wiele N."/>
            <person name="van Rossen-Uffink D."/>
            <person name="Oliveira J.V."/>
            <person name="Vesth T.C."/>
            <person name="Visser J."/>
            <person name="Yu J.-H."/>
            <person name="Zhou M."/>
            <person name="Andersen M.R."/>
            <person name="Archer D.B."/>
            <person name="Baker S.E."/>
            <person name="Benoit I."/>
            <person name="Brakhage A.A."/>
            <person name="Braus G.H."/>
            <person name="Fischer R."/>
            <person name="Frisvad J.C."/>
            <person name="Goldman G.H."/>
            <person name="Houbraken J."/>
            <person name="Oakley B."/>
            <person name="Pocsi I."/>
            <person name="Scazzocchio C."/>
            <person name="Seiboth B."/>
            <person name="vanKuyk P.A."/>
            <person name="Wortman J."/>
            <person name="Dyer P.S."/>
            <person name="Grigoriev I.V."/>
        </authorList>
    </citation>
    <scope>NUCLEOTIDE SEQUENCE [LARGE SCALE GENOMIC DNA]</scope>
    <source>
        <strain evidence="2">CBS 516.65</strain>
    </source>
</reference>
<dbReference type="OrthoDB" id="76567at2759"/>
<gene>
    <name evidence="1" type="ORF">ASPGLDRAFT_31455</name>
</gene>
<keyword evidence="2" id="KW-1185">Reference proteome</keyword>
<accession>A0A1L9VWL2</accession>
<dbReference type="Proteomes" id="UP000184300">
    <property type="component" value="Unassembled WGS sequence"/>
</dbReference>
<dbReference type="RefSeq" id="XP_022404965.1">
    <property type="nucleotide sequence ID" value="XM_022544053.1"/>
</dbReference>
<evidence type="ECO:0000313" key="2">
    <source>
        <dbReference type="Proteomes" id="UP000184300"/>
    </source>
</evidence>
<dbReference type="VEuPathDB" id="FungiDB:ASPGLDRAFT_31455"/>
<dbReference type="GeneID" id="34460314"/>
<evidence type="ECO:0000313" key="1">
    <source>
        <dbReference type="EMBL" id="OJJ88289.1"/>
    </source>
</evidence>
<dbReference type="STRING" id="1160497.A0A1L9VWL2"/>
<sequence length="159" mass="17954">MSYKHAAAQGAFGDALIQALTPIGLGQALQPNAGAIIKVVLEIAVSESQLKLQSDVRFWLWQGQGKVNIVFTLTVDRQNPRIWIEKWESAGDREHRTQQVTVYRGANNRIYTTGDLLTIEFPNLFLRNTSCPKEAYIQFPQDVLENLAIPIWLAQKFDV</sequence>